<keyword evidence="3" id="KW-1185">Reference proteome</keyword>
<organism evidence="2 3">
    <name type="scientific">Ligilactobacillus acidipiscis DSM 15836</name>
    <dbReference type="NCBI Taxonomy" id="1423716"/>
    <lineage>
        <taxon>Bacteria</taxon>
        <taxon>Bacillati</taxon>
        <taxon>Bacillota</taxon>
        <taxon>Bacilli</taxon>
        <taxon>Lactobacillales</taxon>
        <taxon>Lactobacillaceae</taxon>
        <taxon>Ligilactobacillus</taxon>
    </lineage>
</organism>
<evidence type="ECO:0000313" key="2">
    <source>
        <dbReference type="EMBL" id="KRM28712.1"/>
    </source>
</evidence>
<name>A0ABR5PML2_9LACO</name>
<dbReference type="Pfam" id="PF04531">
    <property type="entry name" value="Phage_holin_1"/>
    <property type="match status" value="1"/>
</dbReference>
<feature type="transmembrane region" description="Helical" evidence="1">
    <location>
        <begin position="51"/>
        <end position="71"/>
    </location>
</feature>
<evidence type="ECO:0008006" key="4">
    <source>
        <dbReference type="Google" id="ProtNLM"/>
    </source>
</evidence>
<dbReference type="Proteomes" id="UP000051217">
    <property type="component" value="Unassembled WGS sequence"/>
</dbReference>
<proteinExistence type="predicted"/>
<dbReference type="InterPro" id="IPR006485">
    <property type="entry name" value="Phage-like_holin"/>
</dbReference>
<sequence>MKKFEIKKLFSILKDKDGSWNGKQIAGLLSLLVVLIQQIMTLFGINFPIDWQGIVNILNTLLVILGLLGVVTGDSKVIIPGEGDKSEKTTK</sequence>
<dbReference type="EMBL" id="AZFI01000044">
    <property type="protein sequence ID" value="KRM28712.1"/>
    <property type="molecule type" value="Genomic_DNA"/>
</dbReference>
<keyword evidence="1" id="KW-1133">Transmembrane helix</keyword>
<gene>
    <name evidence="2" type="ORF">FC65_GL001614</name>
</gene>
<protein>
    <recommendedName>
        <fullName evidence="4">Holin</fullName>
    </recommendedName>
</protein>
<feature type="transmembrane region" description="Helical" evidence="1">
    <location>
        <begin position="25"/>
        <end position="45"/>
    </location>
</feature>
<dbReference type="RefSeq" id="WP_056971752.1">
    <property type="nucleotide sequence ID" value="NZ_AZFI01000044.1"/>
</dbReference>
<keyword evidence="1" id="KW-0812">Transmembrane</keyword>
<evidence type="ECO:0000256" key="1">
    <source>
        <dbReference type="SAM" id="Phobius"/>
    </source>
</evidence>
<keyword evidence="1" id="KW-0472">Membrane</keyword>
<accession>A0ABR5PML2</accession>
<comment type="caution">
    <text evidence="2">The sequence shown here is derived from an EMBL/GenBank/DDBJ whole genome shotgun (WGS) entry which is preliminary data.</text>
</comment>
<reference evidence="2 3" key="1">
    <citation type="journal article" date="2015" name="Genome Announc.">
        <title>Expanding the biotechnology potential of lactobacilli through comparative genomics of 213 strains and associated genera.</title>
        <authorList>
            <person name="Sun Z."/>
            <person name="Harris H.M."/>
            <person name="McCann A."/>
            <person name="Guo C."/>
            <person name="Argimon S."/>
            <person name="Zhang W."/>
            <person name="Yang X."/>
            <person name="Jeffery I.B."/>
            <person name="Cooney J.C."/>
            <person name="Kagawa T.F."/>
            <person name="Liu W."/>
            <person name="Song Y."/>
            <person name="Salvetti E."/>
            <person name="Wrobel A."/>
            <person name="Rasinkangas P."/>
            <person name="Parkhill J."/>
            <person name="Rea M.C."/>
            <person name="O'Sullivan O."/>
            <person name="Ritari J."/>
            <person name="Douillard F.P."/>
            <person name="Paul Ross R."/>
            <person name="Yang R."/>
            <person name="Briner A.E."/>
            <person name="Felis G.E."/>
            <person name="de Vos W.M."/>
            <person name="Barrangou R."/>
            <person name="Klaenhammer T.R."/>
            <person name="Caufield P.W."/>
            <person name="Cui Y."/>
            <person name="Zhang H."/>
            <person name="O'Toole P.W."/>
        </authorList>
    </citation>
    <scope>NUCLEOTIDE SEQUENCE [LARGE SCALE GENOMIC DNA]</scope>
    <source>
        <strain evidence="2 3">DSM 15836</strain>
    </source>
</reference>
<evidence type="ECO:0000313" key="3">
    <source>
        <dbReference type="Proteomes" id="UP000051217"/>
    </source>
</evidence>